<accession>A0A6N1VBQ9</accession>
<dbReference type="KEGG" id="orm:HTY61_08295"/>
<gene>
    <name evidence="2" type="ORF">HTY61_08295</name>
</gene>
<name>A0A6N1VBQ9_9HYPH</name>
<dbReference type="AlphaFoldDB" id="A0A6N1VBQ9"/>
<evidence type="ECO:0000313" key="2">
    <source>
        <dbReference type="EMBL" id="QKV18451.1"/>
    </source>
</evidence>
<keyword evidence="3" id="KW-1185">Reference proteome</keyword>
<dbReference type="EMBL" id="CP054836">
    <property type="protein sequence ID" value="QKV18451.1"/>
    <property type="molecule type" value="Genomic_DNA"/>
</dbReference>
<dbReference type="Proteomes" id="UP000509367">
    <property type="component" value="Chromosome"/>
</dbReference>
<feature type="coiled-coil region" evidence="1">
    <location>
        <begin position="263"/>
        <end position="293"/>
    </location>
</feature>
<reference evidence="2 3" key="1">
    <citation type="submission" date="2020-06" db="EMBL/GenBank/DDBJ databases">
        <title>Oricola thermophila sp. nov. isolated from a tidal sediments.</title>
        <authorList>
            <person name="Kwon K.K."/>
            <person name="Yang S.-H."/>
            <person name="Park M.-J."/>
        </authorList>
    </citation>
    <scope>NUCLEOTIDE SEQUENCE [LARGE SCALE GENOMIC DNA]</scope>
    <source>
        <strain evidence="2 3">MEBiC13590</strain>
    </source>
</reference>
<dbReference type="RefSeq" id="WP_175276344.1">
    <property type="nucleotide sequence ID" value="NZ_CP054836.1"/>
</dbReference>
<evidence type="ECO:0000256" key="1">
    <source>
        <dbReference type="SAM" id="Coils"/>
    </source>
</evidence>
<protein>
    <submittedName>
        <fullName evidence="2">Uncharacterized protein</fullName>
    </submittedName>
</protein>
<evidence type="ECO:0000313" key="3">
    <source>
        <dbReference type="Proteomes" id="UP000509367"/>
    </source>
</evidence>
<organism evidence="2 3">
    <name type="scientific">Oricola thermophila</name>
    <dbReference type="NCBI Taxonomy" id="2742145"/>
    <lineage>
        <taxon>Bacteria</taxon>
        <taxon>Pseudomonadati</taxon>
        <taxon>Pseudomonadota</taxon>
        <taxon>Alphaproteobacteria</taxon>
        <taxon>Hyphomicrobiales</taxon>
        <taxon>Ahrensiaceae</taxon>
        <taxon>Oricola</taxon>
    </lineage>
</organism>
<proteinExistence type="predicted"/>
<keyword evidence="1" id="KW-0175">Coiled coil</keyword>
<sequence>MQFDWALAIERNRRDLLRILHDLFALAGLDFDAAPAAAGHDPASGPHEAAEADAASFAVPSVLPAILPRFAVLHIRRILRSAEAAVRRLIVIAARDVEVTVRHAPALKVNKGCDAGEARPSFSPGETLRATNAPCGGVAGHGAATPVTVTIRPEPPAPTEKPAASAPQLVRVPVNLGLANLRIIPDHEPEEEEKPDGPVPLGHVPAFPLVDPRKRFDYLHPRRRYARTRPRIRLLGDNPLPVYMRQPPLPEHGLALPGDPVPAATLLRRLIAVRRALDNLDREARRLARHEARVRHRPPDSRRVIYTVLRPGPPPGYRKRNRHAIDEVLKECHRVAVWAEREGPP</sequence>